<dbReference type="InterPro" id="IPR017850">
    <property type="entry name" value="Alkaline_phosphatase_core_sf"/>
</dbReference>
<dbReference type="Gene3D" id="3.30.1120.10">
    <property type="match status" value="1"/>
</dbReference>
<name>A0A382MV24_9ZZZZ</name>
<dbReference type="SUPFAM" id="SSF53649">
    <property type="entry name" value="Alkaline phosphatase-like"/>
    <property type="match status" value="1"/>
</dbReference>
<dbReference type="AlphaFoldDB" id="A0A382MV24"/>
<accession>A0A382MV24</accession>
<organism evidence="1">
    <name type="scientific">marine metagenome</name>
    <dbReference type="NCBI Taxonomy" id="408172"/>
    <lineage>
        <taxon>unclassified sequences</taxon>
        <taxon>metagenomes</taxon>
        <taxon>ecological metagenomes</taxon>
    </lineage>
</organism>
<evidence type="ECO:0008006" key="2">
    <source>
        <dbReference type="Google" id="ProtNLM"/>
    </source>
</evidence>
<proteinExistence type="predicted"/>
<evidence type="ECO:0000313" key="1">
    <source>
        <dbReference type="EMBL" id="SVC52824.1"/>
    </source>
</evidence>
<feature type="non-terminal residue" evidence="1">
    <location>
        <position position="1"/>
    </location>
</feature>
<reference evidence="1" key="1">
    <citation type="submission" date="2018-05" db="EMBL/GenBank/DDBJ databases">
        <authorList>
            <person name="Lanie J.A."/>
            <person name="Ng W.-L."/>
            <person name="Kazmierczak K.M."/>
            <person name="Andrzejewski T.M."/>
            <person name="Davidsen T.M."/>
            <person name="Wayne K.J."/>
            <person name="Tettelin H."/>
            <person name="Glass J.I."/>
            <person name="Rusch D."/>
            <person name="Podicherti R."/>
            <person name="Tsui H.-C.T."/>
            <person name="Winkler M.E."/>
        </authorList>
    </citation>
    <scope>NUCLEOTIDE SEQUENCE</scope>
</reference>
<sequence length="47" mass="5687">NVNGIIELYNMETDPQELENLAQQQKGTLQEMNQRIQERWLEGKWNR</sequence>
<gene>
    <name evidence="1" type="ORF">METZ01_LOCUS305678</name>
</gene>
<protein>
    <recommendedName>
        <fullName evidence="2">N-sulphoglucosamine sulphohydrolase C-terminal domain-containing protein</fullName>
    </recommendedName>
</protein>
<dbReference type="EMBL" id="UINC01096164">
    <property type="protein sequence ID" value="SVC52824.1"/>
    <property type="molecule type" value="Genomic_DNA"/>
</dbReference>